<proteinExistence type="predicted"/>
<accession>A0ABD3AE93</accession>
<keyword evidence="2" id="KW-1185">Reference proteome</keyword>
<comment type="caution">
    <text evidence="1">The sequence shown here is derived from an EMBL/GenBank/DDBJ whole genome shotgun (WGS) entry which is preliminary data.</text>
</comment>
<name>A0ABD3AE93_9GENT</name>
<organism evidence="1 2">
    <name type="scientific">Cinchona calisaya</name>
    <dbReference type="NCBI Taxonomy" id="153742"/>
    <lineage>
        <taxon>Eukaryota</taxon>
        <taxon>Viridiplantae</taxon>
        <taxon>Streptophyta</taxon>
        <taxon>Embryophyta</taxon>
        <taxon>Tracheophyta</taxon>
        <taxon>Spermatophyta</taxon>
        <taxon>Magnoliopsida</taxon>
        <taxon>eudicotyledons</taxon>
        <taxon>Gunneridae</taxon>
        <taxon>Pentapetalae</taxon>
        <taxon>asterids</taxon>
        <taxon>lamiids</taxon>
        <taxon>Gentianales</taxon>
        <taxon>Rubiaceae</taxon>
        <taxon>Cinchonoideae</taxon>
        <taxon>Cinchoneae</taxon>
        <taxon>Cinchona</taxon>
    </lineage>
</organism>
<dbReference type="AlphaFoldDB" id="A0ABD3AE93"/>
<sequence length="195" mass="21448">MDDNEVVWMHSIDPTENYYTSAEMKTLTFLEQQWLQAAGTTNDGNIRNLGIHPMARPSSSNPQIEVSIPYKVVGKHVVISPRHQVDIADQRGDSTTATFNHKMEENQAGFVVFSAGAALSANDLVVVQQNAIDVSTAGKIDINYATTREKMCSSSSCSHKRYCSQSCFWCGYCSLSSISHIYSKGKHSSCNGLQS</sequence>
<evidence type="ECO:0000313" key="1">
    <source>
        <dbReference type="EMBL" id="KAL3530054.1"/>
    </source>
</evidence>
<reference evidence="1 2" key="1">
    <citation type="submission" date="2024-11" db="EMBL/GenBank/DDBJ databases">
        <title>A near-complete genome assembly of Cinchona calisaya.</title>
        <authorList>
            <person name="Lian D.C."/>
            <person name="Zhao X.W."/>
            <person name="Wei L."/>
        </authorList>
    </citation>
    <scope>NUCLEOTIDE SEQUENCE [LARGE SCALE GENOMIC DNA]</scope>
    <source>
        <tissue evidence="1">Nenye</tissue>
    </source>
</reference>
<protein>
    <submittedName>
        <fullName evidence="1">Uncharacterized protein</fullName>
    </submittedName>
</protein>
<dbReference type="Proteomes" id="UP001630127">
    <property type="component" value="Unassembled WGS sequence"/>
</dbReference>
<evidence type="ECO:0000313" key="2">
    <source>
        <dbReference type="Proteomes" id="UP001630127"/>
    </source>
</evidence>
<gene>
    <name evidence="1" type="ORF">ACH5RR_009376</name>
</gene>
<dbReference type="EMBL" id="JBJUIK010000004">
    <property type="protein sequence ID" value="KAL3530054.1"/>
    <property type="molecule type" value="Genomic_DNA"/>
</dbReference>